<dbReference type="Gene3D" id="1.10.510.10">
    <property type="entry name" value="Transferase(Phosphotransferase) domain 1"/>
    <property type="match status" value="1"/>
</dbReference>
<evidence type="ECO:0000256" key="4">
    <source>
        <dbReference type="ARBA" id="ARBA00022741"/>
    </source>
</evidence>
<dbReference type="InterPro" id="IPR041332">
    <property type="entry name" value="Pan3_CK"/>
</dbReference>
<dbReference type="GO" id="GO:0004672">
    <property type="term" value="F:protein kinase activity"/>
    <property type="evidence" value="ECO:0007669"/>
    <property type="project" value="InterPro"/>
</dbReference>
<dbReference type="EMBL" id="OV170231">
    <property type="protein sequence ID" value="CAH0715954.1"/>
    <property type="molecule type" value="Genomic_DNA"/>
</dbReference>
<dbReference type="InterPro" id="IPR011009">
    <property type="entry name" value="Kinase-like_dom_sf"/>
</dbReference>
<keyword evidence="5" id="KW-0067">ATP-binding</keyword>
<evidence type="ECO:0000256" key="7">
    <source>
        <dbReference type="SAM" id="MobiDB-lite"/>
    </source>
</evidence>
<proteinExistence type="predicted"/>
<dbReference type="GO" id="GO:0008143">
    <property type="term" value="F:poly(A) binding"/>
    <property type="evidence" value="ECO:0007669"/>
    <property type="project" value="TreeGrafter"/>
</dbReference>
<organism evidence="9 10">
    <name type="scientific">Brenthis ino</name>
    <name type="common">lesser marbled fritillary</name>
    <dbReference type="NCBI Taxonomy" id="405034"/>
    <lineage>
        <taxon>Eukaryota</taxon>
        <taxon>Metazoa</taxon>
        <taxon>Ecdysozoa</taxon>
        <taxon>Arthropoda</taxon>
        <taxon>Hexapoda</taxon>
        <taxon>Insecta</taxon>
        <taxon>Pterygota</taxon>
        <taxon>Neoptera</taxon>
        <taxon>Endopterygota</taxon>
        <taxon>Lepidoptera</taxon>
        <taxon>Glossata</taxon>
        <taxon>Ditrysia</taxon>
        <taxon>Papilionoidea</taxon>
        <taxon>Nymphalidae</taxon>
        <taxon>Heliconiinae</taxon>
        <taxon>Argynnini</taxon>
        <taxon>Brenthis</taxon>
    </lineage>
</organism>
<dbReference type="OrthoDB" id="204958at2759"/>
<evidence type="ECO:0000313" key="10">
    <source>
        <dbReference type="Proteomes" id="UP000838878"/>
    </source>
</evidence>
<dbReference type="PANTHER" id="PTHR12272:SF11">
    <property type="entry name" value="PAN2-PAN3 DEADENYLATION COMPLEX SUBUNIT PAN3"/>
    <property type="match status" value="1"/>
</dbReference>
<dbReference type="PANTHER" id="PTHR12272">
    <property type="entry name" value="DEADENYLATION COMPLEX SUBUNIT PAN3"/>
    <property type="match status" value="1"/>
</dbReference>
<dbReference type="GO" id="GO:0005524">
    <property type="term" value="F:ATP binding"/>
    <property type="evidence" value="ECO:0007669"/>
    <property type="project" value="UniProtKB-KW"/>
</dbReference>
<comment type="subcellular location">
    <subcellularLocation>
        <location evidence="1">Cytoplasm</location>
    </subcellularLocation>
</comment>
<evidence type="ECO:0000256" key="2">
    <source>
        <dbReference type="ARBA" id="ARBA00022490"/>
    </source>
</evidence>
<dbReference type="GO" id="GO:0000289">
    <property type="term" value="P:nuclear-transcribed mRNA poly(A) tail shortening"/>
    <property type="evidence" value="ECO:0007669"/>
    <property type="project" value="InterPro"/>
</dbReference>
<feature type="non-terminal residue" evidence="9">
    <location>
        <position position="726"/>
    </location>
</feature>
<dbReference type="InterPro" id="IPR000719">
    <property type="entry name" value="Prot_kinase_dom"/>
</dbReference>
<evidence type="ECO:0000256" key="5">
    <source>
        <dbReference type="ARBA" id="ARBA00022840"/>
    </source>
</evidence>
<evidence type="ECO:0000259" key="8">
    <source>
        <dbReference type="PROSITE" id="PS50011"/>
    </source>
</evidence>
<keyword evidence="4" id="KW-0547">Nucleotide-binding</keyword>
<dbReference type="AlphaFoldDB" id="A0A8J9UAC9"/>
<keyword evidence="10" id="KW-1185">Reference proteome</keyword>
<reference evidence="9" key="1">
    <citation type="submission" date="2021-12" db="EMBL/GenBank/DDBJ databases">
        <authorList>
            <person name="Martin H S."/>
        </authorList>
    </citation>
    <scope>NUCLEOTIDE SEQUENCE</scope>
</reference>
<keyword evidence="3" id="KW-0507">mRNA processing</keyword>
<feature type="compositionally biased region" description="Polar residues" evidence="7">
    <location>
        <begin position="26"/>
        <end position="53"/>
    </location>
</feature>
<gene>
    <name evidence="9" type="ORF">BINO364_LOCUS2811</name>
</gene>
<dbReference type="PROSITE" id="PS50011">
    <property type="entry name" value="PROTEIN_KINASE_DOM"/>
    <property type="match status" value="1"/>
</dbReference>
<dbReference type="GO" id="GO:0006397">
    <property type="term" value="P:mRNA processing"/>
    <property type="evidence" value="ECO:0007669"/>
    <property type="project" value="UniProtKB-KW"/>
</dbReference>
<keyword evidence="6" id="KW-0175">Coiled coil</keyword>
<evidence type="ECO:0000313" key="9">
    <source>
        <dbReference type="EMBL" id="CAH0715954.1"/>
    </source>
</evidence>
<feature type="domain" description="Protein kinase" evidence="8">
    <location>
        <begin position="292"/>
        <end position="665"/>
    </location>
</feature>
<keyword evidence="2" id="KW-0963">Cytoplasm</keyword>
<dbReference type="Pfam" id="PF18101">
    <property type="entry name" value="Pan3_CK"/>
    <property type="match status" value="1"/>
</dbReference>
<dbReference type="GO" id="GO:0031251">
    <property type="term" value="C:PAN complex"/>
    <property type="evidence" value="ECO:0007669"/>
    <property type="project" value="InterPro"/>
</dbReference>
<accession>A0A8J9UAC9</accession>
<sequence length="726" mass="80574">MDPSMYLQYSPPNGLPQESKLATYMNRSASTPNRSLNQAMSKLSMESSPTSAKKTLIPHPQQPPNIFTPAQPQIMVPTQPQIFSPNPPQAMFSPSQPQTIFPAQPQAMYNPAQHQAALYSPNHQQALYSPNQQAIFGPPNQQVVIGEFIPINYYNPAMLPESPESSPPNTLPLQVNTQVHQENVGGTTYFYPTTSETLNASVGLNTSAAMGGGECIGVSAYATQMYAPAHMPPVHKAQPDQEYQQTGLAASFYMPETIRAEIYNKDDQPHLNQQATNYQGEIPDTVEIYGELMPLEQSGPHALASSFRVTHRTTGEYFALRRLHGCGAPPAANKRMDVWRNVDHPNVVRLHRVFSTKEFGDHSLVMAYDYHPVSTTLMSKYLHGAAPGSGPDANGAFHDPFPDPGVPRPYTHQKNAMLRAFACGALLPEAVLWSMIVQLTAGLRAIHTHGLACRTLEPTKVIMSGCRVRIAWCGIADAVQHNSVDIAQAQQEDLTALGRLALALACRSVHCENLPACMDLITRTYSPDLKNVILYLLSTTATRRSVTDLMPMIGARFYTQVEALQRRADAFEEQLTREIDNGRLLRILVKLGVVNERPELNNDPTWSETGDRYMLKLFRDYIFHSVTGDGRPWIDQAHVANALNHLDCGSAIKVVIKLPRNHRLPPKKNVITDLKTKKVITILVNQSYVYVSYTRIDVAIPAESQSRDVGDGPGGYVRHPRWTDWF</sequence>
<feature type="region of interest" description="Disordered" evidence="7">
    <location>
        <begin position="26"/>
        <end position="56"/>
    </location>
</feature>
<dbReference type="Gene3D" id="1.20.5.5160">
    <property type="match status" value="1"/>
</dbReference>
<protein>
    <recommendedName>
        <fullName evidence="8">Protein kinase domain-containing protein</fullName>
    </recommendedName>
</protein>
<dbReference type="SUPFAM" id="SSF56112">
    <property type="entry name" value="Protein kinase-like (PK-like)"/>
    <property type="match status" value="1"/>
</dbReference>
<dbReference type="InterPro" id="IPR030844">
    <property type="entry name" value="PAN3"/>
</dbReference>
<dbReference type="Gene3D" id="1.10.287.3700">
    <property type="match status" value="1"/>
</dbReference>
<dbReference type="Proteomes" id="UP000838878">
    <property type="component" value="Chromosome 11"/>
</dbReference>
<evidence type="ECO:0000256" key="6">
    <source>
        <dbReference type="ARBA" id="ARBA00023054"/>
    </source>
</evidence>
<name>A0A8J9UAC9_9NEOP</name>
<evidence type="ECO:0000256" key="3">
    <source>
        <dbReference type="ARBA" id="ARBA00022664"/>
    </source>
</evidence>
<evidence type="ECO:0000256" key="1">
    <source>
        <dbReference type="ARBA" id="ARBA00004496"/>
    </source>
</evidence>
<dbReference type="GO" id="GO:0000932">
    <property type="term" value="C:P-body"/>
    <property type="evidence" value="ECO:0007669"/>
    <property type="project" value="TreeGrafter"/>
</dbReference>